<feature type="transmembrane region" description="Helical" evidence="2">
    <location>
        <begin position="36"/>
        <end position="55"/>
    </location>
</feature>
<keyword evidence="2" id="KW-1133">Transmembrane helix</keyword>
<dbReference type="EMBL" id="DMVW01000054">
    <property type="protein sequence ID" value="HAR51333.1"/>
    <property type="molecule type" value="Genomic_DNA"/>
</dbReference>
<keyword evidence="2" id="KW-0812">Transmembrane</keyword>
<dbReference type="Proteomes" id="UP000264719">
    <property type="component" value="Unassembled WGS sequence"/>
</dbReference>
<comment type="caution">
    <text evidence="3">The sequence shown here is derived from an EMBL/GenBank/DDBJ whole genome shotgun (WGS) entry which is preliminary data.</text>
</comment>
<proteinExistence type="predicted"/>
<keyword evidence="2" id="KW-0472">Membrane</keyword>
<feature type="region of interest" description="Disordered" evidence="1">
    <location>
        <begin position="58"/>
        <end position="114"/>
    </location>
</feature>
<feature type="compositionally biased region" description="Low complexity" evidence="1">
    <location>
        <begin position="84"/>
        <end position="97"/>
    </location>
</feature>
<organism evidence="3 4">
    <name type="scientific">Roseovarius nubinhibens</name>
    <dbReference type="NCBI Taxonomy" id="314263"/>
    <lineage>
        <taxon>Bacteria</taxon>
        <taxon>Pseudomonadati</taxon>
        <taxon>Pseudomonadota</taxon>
        <taxon>Alphaproteobacteria</taxon>
        <taxon>Rhodobacterales</taxon>
        <taxon>Roseobacteraceae</taxon>
        <taxon>Roseovarius</taxon>
    </lineage>
</organism>
<evidence type="ECO:0000313" key="4">
    <source>
        <dbReference type="Proteomes" id="UP000264719"/>
    </source>
</evidence>
<reference evidence="3 4" key="1">
    <citation type="journal article" date="2018" name="Nat. Biotechnol.">
        <title>A standardized bacterial taxonomy based on genome phylogeny substantially revises the tree of life.</title>
        <authorList>
            <person name="Parks D.H."/>
            <person name="Chuvochina M."/>
            <person name="Waite D.W."/>
            <person name="Rinke C."/>
            <person name="Skarshewski A."/>
            <person name="Chaumeil P.A."/>
            <person name="Hugenholtz P."/>
        </authorList>
    </citation>
    <scope>NUCLEOTIDE SEQUENCE [LARGE SCALE GENOMIC DNA]</scope>
    <source>
        <strain evidence="3">UBA9169</strain>
    </source>
</reference>
<gene>
    <name evidence="3" type="ORF">DCS45_05575</name>
</gene>
<evidence type="ECO:0000256" key="2">
    <source>
        <dbReference type="SAM" id="Phobius"/>
    </source>
</evidence>
<evidence type="ECO:0000256" key="1">
    <source>
        <dbReference type="SAM" id="MobiDB-lite"/>
    </source>
</evidence>
<sequence length="114" mass="12006">MGRLPPLTDWREQMSAPQTNIHEQERRHKGPLSGMALAFLFGVLMIGILGIWLVANGNEPRDASGEEAPAGVVQQQEADETRAPEVAPAEPGVVPDATPGATEGAETQTVPAGD</sequence>
<dbReference type="AlphaFoldDB" id="A0A348W9X1"/>
<name>A0A348W9X1_9RHOB</name>
<evidence type="ECO:0000313" key="3">
    <source>
        <dbReference type="EMBL" id="HAR51333.1"/>
    </source>
</evidence>
<protein>
    <submittedName>
        <fullName evidence="3">Uncharacterized protein</fullName>
    </submittedName>
</protein>
<accession>A0A348W9X1</accession>
<feature type="region of interest" description="Disordered" evidence="1">
    <location>
        <begin position="1"/>
        <end position="29"/>
    </location>
</feature>
<feature type="compositionally biased region" description="Polar residues" evidence="1">
    <location>
        <begin position="105"/>
        <end position="114"/>
    </location>
</feature>